<evidence type="ECO:0000256" key="4">
    <source>
        <dbReference type="ARBA" id="ARBA00022989"/>
    </source>
</evidence>
<feature type="transmembrane region" description="Helical" evidence="6">
    <location>
        <begin position="61"/>
        <end position="87"/>
    </location>
</feature>
<feature type="transmembrane region" description="Helical" evidence="6">
    <location>
        <begin position="206"/>
        <end position="225"/>
    </location>
</feature>
<dbReference type="EMBL" id="CP081864">
    <property type="protein sequence ID" value="QZN96569.1"/>
    <property type="molecule type" value="Genomic_DNA"/>
</dbReference>
<evidence type="ECO:0000256" key="6">
    <source>
        <dbReference type="SAM" id="Phobius"/>
    </source>
</evidence>
<keyword evidence="8" id="KW-1185">Reference proteome</keyword>
<comment type="similarity">
    <text evidence="2">Belongs to the autoinducer-2 exporter (AI-2E) (TC 2.A.86) family.</text>
</comment>
<accession>A0ABX9APL9</accession>
<name>A0ABX9APL9_9ENTR</name>
<reference evidence="7 8" key="1">
    <citation type="submission" date="2021-08" db="EMBL/GenBank/DDBJ databases">
        <title>Culture and genomic analysis of Symbiopectobacterium purcellii sp. nov. gen. nov., isolated from the leafhopper Empoasca decipiens.</title>
        <authorList>
            <person name="Nadal-Jimenez P."/>
            <person name="Siozios S."/>
            <person name="Halliday N."/>
            <person name="Camara M."/>
            <person name="Hurst G.D.D."/>
        </authorList>
    </citation>
    <scope>NUCLEOTIDE SEQUENCE [LARGE SCALE GENOMIC DNA]</scope>
    <source>
        <strain evidence="7 8">SyEd1</strain>
    </source>
</reference>
<evidence type="ECO:0000313" key="8">
    <source>
        <dbReference type="Proteomes" id="UP000825886"/>
    </source>
</evidence>
<feature type="transmembrane region" description="Helical" evidence="6">
    <location>
        <begin position="256"/>
        <end position="276"/>
    </location>
</feature>
<evidence type="ECO:0000256" key="2">
    <source>
        <dbReference type="ARBA" id="ARBA00009773"/>
    </source>
</evidence>
<evidence type="ECO:0000256" key="5">
    <source>
        <dbReference type="ARBA" id="ARBA00023136"/>
    </source>
</evidence>
<feature type="transmembrane region" description="Helical" evidence="6">
    <location>
        <begin position="297"/>
        <end position="325"/>
    </location>
</feature>
<feature type="transmembrane region" description="Helical" evidence="6">
    <location>
        <begin position="12"/>
        <end position="40"/>
    </location>
</feature>
<keyword evidence="4 6" id="KW-1133">Transmembrane helix</keyword>
<evidence type="ECO:0000313" key="7">
    <source>
        <dbReference type="EMBL" id="QZN96569.1"/>
    </source>
</evidence>
<evidence type="ECO:0000256" key="1">
    <source>
        <dbReference type="ARBA" id="ARBA00004141"/>
    </source>
</evidence>
<keyword evidence="3 6" id="KW-0812">Transmembrane</keyword>
<dbReference type="Proteomes" id="UP000825886">
    <property type="component" value="Chromosome"/>
</dbReference>
<sequence>MQLLNLKQARWLSLGFMFGGLLLLLSLRLLTCFVAGFLVYEIFNLLTPHFQKIISGKRARWAVVAIISTLVVSLLSLLFGSLTGIVMQEMRDTSAFNARIGLILNDVQRHIMVYLPGYLPVSVEELQHEFMRWVQEHIVMLQTMGKDFLHGFVTMLIGMVLGAIVSLYNVQEDMEKPLLKSELMRRVSLLSMSFRNIVFAQVKISSVNTILSAVFILGVLPCFGVHLPFAKTLVVLTFIFGLIPVIGNLISNSIVFISGLSISLPVALAALVYLMLIHKLEYFLNAQIVGTRIKAHAWEILLAMLVFEAAFGIPGVIAAPIYYAYLKSELKEAALI</sequence>
<feature type="transmembrane region" description="Helical" evidence="6">
    <location>
        <begin position="232"/>
        <end position="250"/>
    </location>
</feature>
<proteinExistence type="inferred from homology"/>
<evidence type="ECO:0000256" key="3">
    <source>
        <dbReference type="ARBA" id="ARBA00022692"/>
    </source>
</evidence>
<feature type="transmembrane region" description="Helical" evidence="6">
    <location>
        <begin position="148"/>
        <end position="171"/>
    </location>
</feature>
<protein>
    <submittedName>
        <fullName evidence="7">AI-2E family transporter</fullName>
    </submittedName>
</protein>
<gene>
    <name evidence="7" type="ORF">K6K13_03750</name>
</gene>
<comment type="subcellular location">
    <subcellularLocation>
        <location evidence="1">Membrane</location>
        <topology evidence="1">Multi-pass membrane protein</topology>
    </subcellularLocation>
</comment>
<keyword evidence="5 6" id="KW-0472">Membrane</keyword>
<dbReference type="Pfam" id="PF01594">
    <property type="entry name" value="AI-2E_transport"/>
    <property type="match status" value="1"/>
</dbReference>
<dbReference type="InterPro" id="IPR002549">
    <property type="entry name" value="AI-2E-like"/>
</dbReference>
<dbReference type="RefSeq" id="WP_222159596.1">
    <property type="nucleotide sequence ID" value="NZ_CP081864.1"/>
</dbReference>
<organism evidence="7 8">
    <name type="scientific">Symbiopectobacterium purcellii</name>
    <dbReference type="NCBI Taxonomy" id="2871826"/>
    <lineage>
        <taxon>Bacteria</taxon>
        <taxon>Pseudomonadati</taxon>
        <taxon>Pseudomonadota</taxon>
        <taxon>Gammaproteobacteria</taxon>
        <taxon>Enterobacterales</taxon>
        <taxon>Enterobacteriaceae</taxon>
    </lineage>
</organism>